<sequence length="1144" mass="123861">MNSYEELAVSQPVTKMKVEVEKHIGQASAQHTPARSRALEQKEEIFSKEIKGIIQRLEEQERLNAAEGAAAGVPSPSLASSKSGSGVAREKRLGDQISFTDVSFLCTEMPKGSVLSLVKAWNSGCMFQQGNSRNLKDLTMDEWKQLAEASQRHFPSVPVAKATTPNKNDPVVTKDEAQRTTSGPADAVPEETASPPPAESAHTPDDHQTTTPAPVSEESLTTVDKQPDTADHTTPPQQADPIEDPTATGDNNQAPQQVDVDAVDDVDKPNATPAPQDDPTAAQATDSKQPDESPAKPADADSVELTATAVVDAAPVDEAAKEVATDITADMSKSVATVRSADSIEPVAVGDFLRKSGRVVIAEASGSSAEASPHQDSADGAAPFSLKSKGSKIDQKEEARKQAHARRRGHVRAASMSESVKSLVIGARGVEASPSIDKIKRDGSSASSASLSTSSPMSTSSSSLASSSSGSKGGDSVTKQPHKEKKDKEKKKSKWDKVRGLKGGAARDKSDTISEDVIAAAKREREAGSSIVGMTATSTSTKKASDSLRPHLMKHNSEKLDRMLVRRPSYKVLVEQGYIKEWGDAADLAGAASAGKSPSPRGPKRSPTFKLADEDDDGGGAAGGKDDQQAQGEDSDEETPRKSLIDNVQLLPTDSLWHVERGSKRDFVPGAYMAFENDHELVPYYKKFFFQREHENYWARHERLGPILISIEGKSTRGSARLLRRETHASGLAESPTSSPVLSRENSPSSLGNIPLDTTDSTPAAASNSGSSNLTKQAKRRSAILLPRKSSNANIKADIIIKEDPSSPSSTSSSSLLHNLGKDAFKLGGWKTKSEIFSISGKSRQANGAAPHTWRVLLQTKKGAQQFFIRSGTSKAEKHRAIQIACGSQGICPEIHDLKLKPVKPSSFPEDMVKLEKAFLDHDEYKFGVLYGREGQSENEMFANVETSPEFQQFLHLLGDRITLKGWTQYAGGLDVKRDSTGTQSVFRKFRDLEIMFHVAPLLPFYPDDTQHVERKRHLGNDIVVIIFLDSGTFTPSMIKTKFNHIYAVVSVDRDEVTDEIIFSDGPGSAPRMRVEFASREGVRPYGATIPRGYHFALDDKFIDFLLTKLVNGQRAALHAPVFARKLEMTRSALMEDLMKDWGS</sequence>
<dbReference type="InterPro" id="IPR000331">
    <property type="entry name" value="Rap/Ran_GAP_dom"/>
</dbReference>
<feature type="compositionally biased region" description="Basic and acidic residues" evidence="2">
    <location>
        <begin position="543"/>
        <end position="555"/>
    </location>
</feature>
<dbReference type="EMBL" id="KB007900">
    <property type="protein sequence ID" value="ELR21803.1"/>
    <property type="molecule type" value="Genomic_DNA"/>
</dbReference>
<feature type="compositionally biased region" description="Polar residues" evidence="2">
    <location>
        <begin position="209"/>
        <end position="224"/>
    </location>
</feature>
<feature type="region of interest" description="Disordered" evidence="2">
    <location>
        <begin position="728"/>
        <end position="787"/>
    </location>
</feature>
<feature type="region of interest" description="Disordered" evidence="2">
    <location>
        <begin position="66"/>
        <end position="90"/>
    </location>
</feature>
<evidence type="ECO:0000313" key="5">
    <source>
        <dbReference type="Proteomes" id="UP000011083"/>
    </source>
</evidence>
<feature type="compositionally biased region" description="Basic residues" evidence="2">
    <location>
        <begin position="480"/>
        <end position="494"/>
    </location>
</feature>
<feature type="region of interest" description="Disordered" evidence="2">
    <location>
        <begin position="590"/>
        <end position="644"/>
    </location>
</feature>
<keyword evidence="1" id="KW-0343">GTPase activation</keyword>
<dbReference type="OrthoDB" id="2499658at2759"/>
<feature type="compositionally biased region" description="Low complexity" evidence="2">
    <location>
        <begin position="306"/>
        <end position="316"/>
    </location>
</feature>
<dbReference type="GO" id="GO:0005096">
    <property type="term" value="F:GTPase activator activity"/>
    <property type="evidence" value="ECO:0007669"/>
    <property type="project" value="UniProtKB-KW"/>
</dbReference>
<feature type="compositionally biased region" description="Polar residues" evidence="2">
    <location>
        <begin position="735"/>
        <end position="776"/>
    </location>
</feature>
<gene>
    <name evidence="4" type="ORF">ACA1_385810</name>
</gene>
<feature type="compositionally biased region" description="Low complexity" evidence="2">
    <location>
        <begin position="73"/>
        <end position="87"/>
    </location>
</feature>
<dbReference type="AlphaFoldDB" id="L8HAQ1"/>
<evidence type="ECO:0000256" key="1">
    <source>
        <dbReference type="ARBA" id="ARBA00022468"/>
    </source>
</evidence>
<feature type="region of interest" description="Disordered" evidence="2">
    <location>
        <begin position="149"/>
        <end position="316"/>
    </location>
</feature>
<dbReference type="GeneID" id="14922717"/>
<protein>
    <submittedName>
        <fullName evidence="4">Rap/ranGAP domain containing protein</fullName>
    </submittedName>
</protein>
<feature type="compositionally biased region" description="Low complexity" evidence="2">
    <location>
        <begin position="271"/>
        <end position="286"/>
    </location>
</feature>
<feature type="compositionally biased region" description="Basic and acidic residues" evidence="2">
    <location>
        <begin position="495"/>
        <end position="512"/>
    </location>
</feature>
<evidence type="ECO:0000259" key="3">
    <source>
        <dbReference type="PROSITE" id="PS50085"/>
    </source>
</evidence>
<dbReference type="SUPFAM" id="SSF111347">
    <property type="entry name" value="Rap/Ran-GAP"/>
    <property type="match status" value="1"/>
</dbReference>
<dbReference type="Gene3D" id="3.30.1120.160">
    <property type="match status" value="1"/>
</dbReference>
<feature type="domain" description="Rap-GAP" evidence="3">
    <location>
        <begin position="913"/>
        <end position="1138"/>
    </location>
</feature>
<dbReference type="Pfam" id="PF02145">
    <property type="entry name" value="Rap_GAP"/>
    <property type="match status" value="1"/>
</dbReference>
<dbReference type="PANTHER" id="PTHR15711:SF22">
    <property type="entry name" value="RAP-GAP DOMAIN-CONTAINING PROTEIN"/>
    <property type="match status" value="1"/>
</dbReference>
<dbReference type="InterPro" id="IPR050989">
    <property type="entry name" value="Rap1_Ran_GAP"/>
</dbReference>
<evidence type="ECO:0000256" key="2">
    <source>
        <dbReference type="SAM" id="MobiDB-lite"/>
    </source>
</evidence>
<proteinExistence type="predicted"/>
<dbReference type="GO" id="GO:0051056">
    <property type="term" value="P:regulation of small GTPase mediated signal transduction"/>
    <property type="evidence" value="ECO:0007669"/>
    <property type="project" value="InterPro"/>
</dbReference>
<dbReference type="KEGG" id="acan:ACA1_385810"/>
<dbReference type="RefSeq" id="XP_004347185.1">
    <property type="nucleotide sequence ID" value="XM_004347135.1"/>
</dbReference>
<dbReference type="PROSITE" id="PS50085">
    <property type="entry name" value="RAPGAP"/>
    <property type="match status" value="1"/>
</dbReference>
<evidence type="ECO:0000313" key="4">
    <source>
        <dbReference type="EMBL" id="ELR21803.1"/>
    </source>
</evidence>
<dbReference type="PANTHER" id="PTHR15711">
    <property type="entry name" value="RAP GTPASE-ACTIVATING PROTEIN"/>
    <property type="match status" value="1"/>
</dbReference>
<dbReference type="VEuPathDB" id="AmoebaDB:ACA1_385810"/>
<accession>L8HAQ1</accession>
<reference evidence="4 5" key="1">
    <citation type="journal article" date="2013" name="Genome Biol.">
        <title>Genome of Acanthamoeba castellanii highlights extensive lateral gene transfer and early evolution of tyrosine kinase signaling.</title>
        <authorList>
            <person name="Clarke M."/>
            <person name="Lohan A.J."/>
            <person name="Liu B."/>
            <person name="Lagkouvardos I."/>
            <person name="Roy S."/>
            <person name="Zafar N."/>
            <person name="Bertelli C."/>
            <person name="Schilde C."/>
            <person name="Kianianmomeni A."/>
            <person name="Burglin T.R."/>
            <person name="Frech C."/>
            <person name="Turcotte B."/>
            <person name="Kopec K.O."/>
            <person name="Synnott J.M."/>
            <person name="Choo C."/>
            <person name="Paponov I."/>
            <person name="Finkler A."/>
            <person name="Soon Heng Tan C."/>
            <person name="Hutchins A.P."/>
            <person name="Weinmeier T."/>
            <person name="Rattei T."/>
            <person name="Chu J.S."/>
            <person name="Gimenez G."/>
            <person name="Irimia M."/>
            <person name="Rigden D.J."/>
            <person name="Fitzpatrick D.A."/>
            <person name="Lorenzo-Morales J."/>
            <person name="Bateman A."/>
            <person name="Chiu C.H."/>
            <person name="Tang P."/>
            <person name="Hegemann P."/>
            <person name="Fromm H."/>
            <person name="Raoult D."/>
            <person name="Greub G."/>
            <person name="Miranda-Saavedra D."/>
            <person name="Chen N."/>
            <person name="Nash P."/>
            <person name="Ginger M.L."/>
            <person name="Horn M."/>
            <person name="Schaap P."/>
            <person name="Caler L."/>
            <person name="Loftus B."/>
        </authorList>
    </citation>
    <scope>NUCLEOTIDE SEQUENCE [LARGE SCALE GENOMIC DNA]</scope>
    <source>
        <strain evidence="4 5">Neff</strain>
    </source>
</reference>
<feature type="region of interest" description="Disordered" evidence="2">
    <location>
        <begin position="364"/>
        <end position="555"/>
    </location>
</feature>
<name>L8HAQ1_ACACF</name>
<organism evidence="4 5">
    <name type="scientific">Acanthamoeba castellanii (strain ATCC 30010 / Neff)</name>
    <dbReference type="NCBI Taxonomy" id="1257118"/>
    <lineage>
        <taxon>Eukaryota</taxon>
        <taxon>Amoebozoa</taxon>
        <taxon>Discosea</taxon>
        <taxon>Longamoebia</taxon>
        <taxon>Centramoebida</taxon>
        <taxon>Acanthamoebidae</taxon>
        <taxon>Acanthamoeba</taxon>
    </lineage>
</organism>
<feature type="compositionally biased region" description="Low complexity" evidence="2">
    <location>
        <begin position="444"/>
        <end position="470"/>
    </location>
</feature>
<dbReference type="InterPro" id="IPR035974">
    <property type="entry name" value="Rap/Ran-GAP_sf"/>
</dbReference>
<feature type="compositionally biased region" description="Low complexity" evidence="2">
    <location>
        <begin position="590"/>
        <end position="599"/>
    </location>
</feature>
<dbReference type="Gene3D" id="3.40.50.11210">
    <property type="entry name" value="Rap/Ran-GAP"/>
    <property type="match status" value="1"/>
</dbReference>
<dbReference type="Proteomes" id="UP000011083">
    <property type="component" value="Unassembled WGS sequence"/>
</dbReference>
<keyword evidence="5" id="KW-1185">Reference proteome</keyword>
<dbReference type="GO" id="GO:0005737">
    <property type="term" value="C:cytoplasm"/>
    <property type="evidence" value="ECO:0007669"/>
    <property type="project" value="TreeGrafter"/>
</dbReference>
<feature type="compositionally biased region" description="Basic and acidic residues" evidence="2">
    <location>
        <begin position="391"/>
        <end position="401"/>
    </location>
</feature>
<feature type="compositionally biased region" description="Basic residues" evidence="2">
    <location>
        <begin position="402"/>
        <end position="411"/>
    </location>
</feature>